<evidence type="ECO:0000313" key="7">
    <source>
        <dbReference type="EMBL" id="ETW83814.1"/>
    </source>
</evidence>
<evidence type="ECO:0000259" key="6">
    <source>
        <dbReference type="PROSITE" id="PS51294"/>
    </source>
</evidence>
<dbReference type="eggNOG" id="KOG0051">
    <property type="taxonomic scope" value="Eukaryota"/>
</dbReference>
<dbReference type="PROSITE" id="PS51294">
    <property type="entry name" value="HTH_MYB"/>
    <property type="match status" value="1"/>
</dbReference>
<organism evidence="7 8">
    <name type="scientific">Heterobasidion irregulare (strain TC 32-1)</name>
    <dbReference type="NCBI Taxonomy" id="747525"/>
    <lineage>
        <taxon>Eukaryota</taxon>
        <taxon>Fungi</taxon>
        <taxon>Dikarya</taxon>
        <taxon>Basidiomycota</taxon>
        <taxon>Agaricomycotina</taxon>
        <taxon>Agaricomycetes</taxon>
        <taxon>Russulales</taxon>
        <taxon>Bondarzewiaceae</taxon>
        <taxon>Heterobasidion</taxon>
        <taxon>Heterobasidion annosum species complex</taxon>
    </lineage>
</organism>
<dbReference type="PANTHER" id="PTHR46380:SF2">
    <property type="entry name" value="CYCLIN-D-BINDING MYB-LIKE TRANSCRIPTION FACTOR 1"/>
    <property type="match status" value="1"/>
</dbReference>
<dbReference type="InterPro" id="IPR017930">
    <property type="entry name" value="Myb_dom"/>
</dbReference>
<dbReference type="GO" id="GO:0003700">
    <property type="term" value="F:DNA-binding transcription factor activity"/>
    <property type="evidence" value="ECO:0007669"/>
    <property type="project" value="TreeGrafter"/>
</dbReference>
<dbReference type="AlphaFoldDB" id="W4KDK4"/>
<feature type="compositionally biased region" description="Polar residues" evidence="4">
    <location>
        <begin position="430"/>
        <end position="450"/>
    </location>
</feature>
<dbReference type="Proteomes" id="UP000030671">
    <property type="component" value="Unassembled WGS sequence"/>
</dbReference>
<accession>W4KDK4</accession>
<dbReference type="CDD" id="cd00167">
    <property type="entry name" value="SANT"/>
    <property type="match status" value="1"/>
</dbReference>
<dbReference type="FunCoup" id="W4KDK4">
    <property type="interactions" value="202"/>
</dbReference>
<reference evidence="7 8" key="1">
    <citation type="journal article" date="2012" name="New Phytol.">
        <title>Insight into trade-off between wood decay and parasitism from the genome of a fungal forest pathogen.</title>
        <authorList>
            <person name="Olson A."/>
            <person name="Aerts A."/>
            <person name="Asiegbu F."/>
            <person name="Belbahri L."/>
            <person name="Bouzid O."/>
            <person name="Broberg A."/>
            <person name="Canback B."/>
            <person name="Coutinho P.M."/>
            <person name="Cullen D."/>
            <person name="Dalman K."/>
            <person name="Deflorio G."/>
            <person name="van Diepen L.T."/>
            <person name="Dunand C."/>
            <person name="Duplessis S."/>
            <person name="Durling M."/>
            <person name="Gonthier P."/>
            <person name="Grimwood J."/>
            <person name="Fossdal C.G."/>
            <person name="Hansson D."/>
            <person name="Henrissat B."/>
            <person name="Hietala A."/>
            <person name="Himmelstrand K."/>
            <person name="Hoffmeister D."/>
            <person name="Hogberg N."/>
            <person name="James T.Y."/>
            <person name="Karlsson M."/>
            <person name="Kohler A."/>
            <person name="Kues U."/>
            <person name="Lee Y.H."/>
            <person name="Lin Y.C."/>
            <person name="Lind M."/>
            <person name="Lindquist E."/>
            <person name="Lombard V."/>
            <person name="Lucas S."/>
            <person name="Lunden K."/>
            <person name="Morin E."/>
            <person name="Murat C."/>
            <person name="Park J."/>
            <person name="Raffaello T."/>
            <person name="Rouze P."/>
            <person name="Salamov A."/>
            <person name="Schmutz J."/>
            <person name="Solheim H."/>
            <person name="Stahlberg J."/>
            <person name="Velez H."/>
            <person name="de Vries R.P."/>
            <person name="Wiebenga A."/>
            <person name="Woodward S."/>
            <person name="Yakovlev I."/>
            <person name="Garbelotto M."/>
            <person name="Martin F."/>
            <person name="Grigoriev I.V."/>
            <person name="Stenlid J."/>
        </authorList>
    </citation>
    <scope>NUCLEOTIDE SEQUENCE [LARGE SCALE GENOMIC DNA]</scope>
    <source>
        <strain evidence="7 8">TC 32-1</strain>
    </source>
</reference>
<feature type="domain" description="HTH myb-type" evidence="6">
    <location>
        <begin position="186"/>
        <end position="239"/>
    </location>
</feature>
<comment type="subcellular location">
    <subcellularLocation>
        <location evidence="1">Nucleus</location>
    </subcellularLocation>
</comment>
<feature type="domain" description="Myb-like" evidence="5">
    <location>
        <begin position="186"/>
        <end position="235"/>
    </location>
</feature>
<dbReference type="InParanoid" id="W4KDK4"/>
<dbReference type="EMBL" id="KI925456">
    <property type="protein sequence ID" value="ETW83814.1"/>
    <property type="molecule type" value="Genomic_DNA"/>
</dbReference>
<dbReference type="RefSeq" id="XP_009543197.1">
    <property type="nucleotide sequence ID" value="XM_009544902.1"/>
</dbReference>
<feature type="region of interest" description="Disordered" evidence="4">
    <location>
        <begin position="38"/>
        <end position="59"/>
    </location>
</feature>
<dbReference type="KEGG" id="hir:HETIRDRAFT_46989"/>
<dbReference type="Gene3D" id="1.10.10.60">
    <property type="entry name" value="Homeodomain-like"/>
    <property type="match status" value="2"/>
</dbReference>
<evidence type="ECO:0000256" key="3">
    <source>
        <dbReference type="ARBA" id="ARBA00023242"/>
    </source>
</evidence>
<evidence type="ECO:0000256" key="4">
    <source>
        <dbReference type="SAM" id="MobiDB-lite"/>
    </source>
</evidence>
<feature type="compositionally biased region" description="Acidic residues" evidence="4">
    <location>
        <begin position="403"/>
        <end position="412"/>
    </location>
</feature>
<proteinExistence type="predicted"/>
<name>W4KDK4_HETIT</name>
<dbReference type="GeneID" id="20677310"/>
<dbReference type="Pfam" id="PF00249">
    <property type="entry name" value="Myb_DNA-binding"/>
    <property type="match status" value="1"/>
</dbReference>
<evidence type="ECO:0000256" key="1">
    <source>
        <dbReference type="ARBA" id="ARBA00004123"/>
    </source>
</evidence>
<gene>
    <name evidence="7" type="ORF">HETIRDRAFT_46989</name>
</gene>
<dbReference type="HOGENOM" id="CLU_025459_1_0_1"/>
<dbReference type="STRING" id="747525.W4KDK4"/>
<feature type="compositionally biased region" description="Polar residues" evidence="4">
    <location>
        <begin position="45"/>
        <end position="55"/>
    </location>
</feature>
<dbReference type="SUPFAM" id="SSF46689">
    <property type="entry name" value="Homeodomain-like"/>
    <property type="match status" value="2"/>
</dbReference>
<keyword evidence="2" id="KW-0238">DNA-binding</keyword>
<dbReference type="InterPro" id="IPR009057">
    <property type="entry name" value="Homeodomain-like_sf"/>
</dbReference>
<protein>
    <submittedName>
        <fullName evidence="7">Uncharacterized protein</fullName>
    </submittedName>
</protein>
<evidence type="ECO:0000313" key="8">
    <source>
        <dbReference type="Proteomes" id="UP000030671"/>
    </source>
</evidence>
<evidence type="ECO:0000256" key="2">
    <source>
        <dbReference type="ARBA" id="ARBA00023125"/>
    </source>
</evidence>
<dbReference type="PROSITE" id="PS50090">
    <property type="entry name" value="MYB_LIKE"/>
    <property type="match status" value="2"/>
</dbReference>
<dbReference type="SMART" id="SM00717">
    <property type="entry name" value="SANT"/>
    <property type="match status" value="3"/>
</dbReference>
<keyword evidence="3" id="KW-0539">Nucleus</keyword>
<dbReference type="PANTHER" id="PTHR46380">
    <property type="entry name" value="CYCLIN-D-BINDING MYB-LIKE TRANSCRIPTION FACTOR 1"/>
    <property type="match status" value="1"/>
</dbReference>
<feature type="domain" description="Myb-like" evidence="5">
    <location>
        <begin position="238"/>
        <end position="299"/>
    </location>
</feature>
<dbReference type="GO" id="GO:0000976">
    <property type="term" value="F:transcription cis-regulatory region binding"/>
    <property type="evidence" value="ECO:0007669"/>
    <property type="project" value="TreeGrafter"/>
</dbReference>
<evidence type="ECO:0000259" key="5">
    <source>
        <dbReference type="PROSITE" id="PS50090"/>
    </source>
</evidence>
<sequence>MQDLDVSKITNVLKTLSEAAAAANVPLGFLDSLVSQPPRDASSVPVDQNPSSSNRILGIPPKQLAKPVHRSRITNINLPPVDATDNPEHAHMLATKWLSANRLAEMVKTEGLVYKKGKFSAIEEAQLNKAIENYRARTGISQDALVDIIFPRNTKDRDNAFWSEITSAVSLRPIIAVYHHVRRKNHPLKQQGRWMPIEDSMLKHAVAELGQQWEKISDRVGRMASDCRDRYRNHIEHREHRSNGAWTKEEEALLTQIVTEITVSQGKDPDNDVFWGVVSQRMNNKRGRQQCRIKWLDSLSKTVKNQGDKPRWSLVDAYILVHKVHSLNVRDDSEIDWKTLPDANWNFWSAHILQRRWQTMKRGIRGYEDMSHEEIMDILLVKNVHLPVDTGRRQRKIVSAEAVEDSEEDVDDLNQTQSGPALLVDGFTGTARSPTIQPGGNHSSSSSDEE</sequence>
<keyword evidence="8" id="KW-1185">Reference proteome</keyword>
<dbReference type="OrthoDB" id="39591at2759"/>
<dbReference type="GO" id="GO:0005634">
    <property type="term" value="C:nucleus"/>
    <property type="evidence" value="ECO:0007669"/>
    <property type="project" value="UniProtKB-SubCell"/>
</dbReference>
<dbReference type="InterPro" id="IPR051651">
    <property type="entry name" value="DMTF1_DNA-bind_reg"/>
</dbReference>
<feature type="region of interest" description="Disordered" evidence="4">
    <location>
        <begin position="403"/>
        <end position="450"/>
    </location>
</feature>
<dbReference type="InterPro" id="IPR001005">
    <property type="entry name" value="SANT/Myb"/>
</dbReference>